<protein>
    <recommendedName>
        <fullName evidence="1">Transcriptional regulator TetR C-terminal Proteobacteria type domain-containing protein</fullName>
    </recommendedName>
</protein>
<name>A0A1E3H1P9_9HYPH</name>
<organism evidence="2 3">
    <name type="scientific">Methylobrevis pamukkalensis</name>
    <dbReference type="NCBI Taxonomy" id="1439726"/>
    <lineage>
        <taxon>Bacteria</taxon>
        <taxon>Pseudomonadati</taxon>
        <taxon>Pseudomonadota</taxon>
        <taxon>Alphaproteobacteria</taxon>
        <taxon>Hyphomicrobiales</taxon>
        <taxon>Pleomorphomonadaceae</taxon>
        <taxon>Methylobrevis</taxon>
    </lineage>
</organism>
<dbReference type="Proteomes" id="UP000094622">
    <property type="component" value="Unassembled WGS sequence"/>
</dbReference>
<comment type="caution">
    <text evidence="2">The sequence shown here is derived from an EMBL/GenBank/DDBJ whole genome shotgun (WGS) entry which is preliminary data.</text>
</comment>
<dbReference type="Pfam" id="PF14246">
    <property type="entry name" value="TetR_C_7"/>
    <property type="match status" value="1"/>
</dbReference>
<gene>
    <name evidence="2" type="ORF">A6302_02448</name>
</gene>
<reference evidence="2 3" key="1">
    <citation type="submission" date="2016-07" db="EMBL/GenBank/DDBJ databases">
        <title>Draft Genome Sequence of Methylobrevis pamukkalensis PK2.</title>
        <authorList>
            <person name="Vasilenko O.V."/>
            <person name="Doronina N.V."/>
            <person name="Shmareva M.N."/>
            <person name="Tarlachkov S.V."/>
            <person name="Mustakhimov I."/>
            <person name="Trotsenko Y.A."/>
        </authorList>
    </citation>
    <scope>NUCLEOTIDE SEQUENCE [LARGE SCALE GENOMIC DNA]</scope>
    <source>
        <strain evidence="2 3">PK2</strain>
    </source>
</reference>
<proteinExistence type="predicted"/>
<sequence length="79" mass="8918">MERGRRTIEARLRALLDLGRRQGHLAFADPHEAYETLYGLVVRDLHVRMLLGAPAPEGADVKVQAARAVDGFFRLYGRM</sequence>
<dbReference type="EMBL" id="MCRJ01000057">
    <property type="protein sequence ID" value="ODN70237.1"/>
    <property type="molecule type" value="Genomic_DNA"/>
</dbReference>
<dbReference type="PATRIC" id="fig|1439726.3.peg.2575"/>
<dbReference type="AlphaFoldDB" id="A0A1E3H1P9"/>
<evidence type="ECO:0000259" key="1">
    <source>
        <dbReference type="Pfam" id="PF14246"/>
    </source>
</evidence>
<keyword evidence="3" id="KW-1185">Reference proteome</keyword>
<evidence type="ECO:0000313" key="3">
    <source>
        <dbReference type="Proteomes" id="UP000094622"/>
    </source>
</evidence>
<accession>A0A1E3H1P9</accession>
<evidence type="ECO:0000313" key="2">
    <source>
        <dbReference type="EMBL" id="ODN70237.1"/>
    </source>
</evidence>
<dbReference type="InterPro" id="IPR039536">
    <property type="entry name" value="TetR_C_Proteobacteria"/>
</dbReference>
<feature type="domain" description="Transcriptional regulator TetR C-terminal Proteobacteria type" evidence="1">
    <location>
        <begin position="2"/>
        <end position="77"/>
    </location>
</feature>
<dbReference type="Gene3D" id="1.10.357.10">
    <property type="entry name" value="Tetracycline Repressor, domain 2"/>
    <property type="match status" value="1"/>
</dbReference>